<organism evidence="1 2">
    <name type="scientific">Malus baccata</name>
    <name type="common">Siberian crab apple</name>
    <name type="synonym">Pyrus baccata</name>
    <dbReference type="NCBI Taxonomy" id="106549"/>
    <lineage>
        <taxon>Eukaryota</taxon>
        <taxon>Viridiplantae</taxon>
        <taxon>Streptophyta</taxon>
        <taxon>Embryophyta</taxon>
        <taxon>Tracheophyta</taxon>
        <taxon>Spermatophyta</taxon>
        <taxon>Magnoliopsida</taxon>
        <taxon>eudicotyledons</taxon>
        <taxon>Gunneridae</taxon>
        <taxon>Pentapetalae</taxon>
        <taxon>rosids</taxon>
        <taxon>fabids</taxon>
        <taxon>Rosales</taxon>
        <taxon>Rosaceae</taxon>
        <taxon>Amygdaloideae</taxon>
        <taxon>Maleae</taxon>
        <taxon>Malus</taxon>
    </lineage>
</organism>
<dbReference type="AlphaFoldDB" id="A0A540K4W9"/>
<evidence type="ECO:0000313" key="1">
    <source>
        <dbReference type="EMBL" id="TQD69247.1"/>
    </source>
</evidence>
<comment type="caution">
    <text evidence="1">The sequence shown here is derived from an EMBL/GenBank/DDBJ whole genome shotgun (WGS) entry which is preliminary data.</text>
</comment>
<dbReference type="EMBL" id="VIEB01004278">
    <property type="protein sequence ID" value="TQD69247.1"/>
    <property type="molecule type" value="Genomic_DNA"/>
</dbReference>
<protein>
    <submittedName>
        <fullName evidence="1">Uncharacterized protein</fullName>
    </submittedName>
</protein>
<accession>A0A540K4W9</accession>
<evidence type="ECO:0000313" key="2">
    <source>
        <dbReference type="Proteomes" id="UP000315295"/>
    </source>
</evidence>
<reference evidence="1 2" key="1">
    <citation type="journal article" date="2019" name="G3 (Bethesda)">
        <title>Sequencing of a Wild Apple (Malus baccata) Genome Unravels the Differences Between Cultivated and Wild Apple Species Regarding Disease Resistance and Cold Tolerance.</title>
        <authorList>
            <person name="Chen X."/>
        </authorList>
    </citation>
    <scope>NUCLEOTIDE SEQUENCE [LARGE SCALE GENOMIC DNA]</scope>
    <source>
        <strain evidence="2">cv. Shandingzi</strain>
        <tissue evidence="1">Leaves</tissue>
    </source>
</reference>
<proteinExistence type="predicted"/>
<dbReference type="Proteomes" id="UP000315295">
    <property type="component" value="Unassembled WGS sequence"/>
</dbReference>
<sequence length="87" mass="9684">MQCLTKPENHSTSSGINKEKQCRRYAFIVINALKPVMSVGDSFQDMAMTLASFFRCTNFFEPLPRVQAAQVSKENMAPKLTTAVAPL</sequence>
<name>A0A540K4W9_MALBA</name>
<gene>
    <name evidence="1" type="ORF">C1H46_045220</name>
</gene>
<keyword evidence="2" id="KW-1185">Reference proteome</keyword>